<proteinExistence type="predicted"/>
<gene>
    <name evidence="1" type="ORF">LSTR_LSTR000024</name>
</gene>
<sequence length="186" mass="21244">MRPLNNKQMCTDDPCEALKQLIRNQSKKRREKCIEGVKQESDGAMYLDGEPAKRIEKVTERRPRRIYDPVLPSRGPQLEPSMACYEKTNECKSYPKISRFTGCQCRGCACCCEASGPHCHTNRRSLECGKDYCNYPNLEALEACAVGNAWSGDVYTDCKWPAPCLASCFDHRPPSDWHGQSRRQWD</sequence>
<protein>
    <submittedName>
        <fullName evidence="1">Uncharacterized protein</fullName>
    </submittedName>
</protein>
<dbReference type="EMBL" id="QKKF02016774">
    <property type="protein sequence ID" value="RZF41310.1"/>
    <property type="molecule type" value="Genomic_DNA"/>
</dbReference>
<dbReference type="AlphaFoldDB" id="A0A482X7C3"/>
<reference evidence="1 2" key="1">
    <citation type="journal article" date="2017" name="Gigascience">
        <title>Genome sequence of the small brown planthopper, Laodelphax striatellus.</title>
        <authorList>
            <person name="Zhu J."/>
            <person name="Jiang F."/>
            <person name="Wang X."/>
            <person name="Yang P."/>
            <person name="Bao Y."/>
            <person name="Zhao W."/>
            <person name="Wang W."/>
            <person name="Lu H."/>
            <person name="Wang Q."/>
            <person name="Cui N."/>
            <person name="Li J."/>
            <person name="Chen X."/>
            <person name="Luo L."/>
            <person name="Yu J."/>
            <person name="Kang L."/>
            <person name="Cui F."/>
        </authorList>
    </citation>
    <scope>NUCLEOTIDE SEQUENCE [LARGE SCALE GENOMIC DNA]</scope>
    <source>
        <strain evidence="1">Lst14</strain>
    </source>
</reference>
<evidence type="ECO:0000313" key="1">
    <source>
        <dbReference type="EMBL" id="RZF41310.1"/>
    </source>
</evidence>
<organism evidence="1 2">
    <name type="scientific">Laodelphax striatellus</name>
    <name type="common">Small brown planthopper</name>
    <name type="synonym">Delphax striatella</name>
    <dbReference type="NCBI Taxonomy" id="195883"/>
    <lineage>
        <taxon>Eukaryota</taxon>
        <taxon>Metazoa</taxon>
        <taxon>Ecdysozoa</taxon>
        <taxon>Arthropoda</taxon>
        <taxon>Hexapoda</taxon>
        <taxon>Insecta</taxon>
        <taxon>Pterygota</taxon>
        <taxon>Neoptera</taxon>
        <taxon>Paraneoptera</taxon>
        <taxon>Hemiptera</taxon>
        <taxon>Auchenorrhyncha</taxon>
        <taxon>Fulgoroidea</taxon>
        <taxon>Delphacidae</taxon>
        <taxon>Criomorphinae</taxon>
        <taxon>Laodelphax</taxon>
    </lineage>
</organism>
<dbReference type="Proteomes" id="UP000291343">
    <property type="component" value="Unassembled WGS sequence"/>
</dbReference>
<dbReference type="InParanoid" id="A0A482X7C3"/>
<evidence type="ECO:0000313" key="2">
    <source>
        <dbReference type="Proteomes" id="UP000291343"/>
    </source>
</evidence>
<keyword evidence="2" id="KW-1185">Reference proteome</keyword>
<name>A0A482X7C3_LAOST</name>
<comment type="caution">
    <text evidence="1">The sequence shown here is derived from an EMBL/GenBank/DDBJ whole genome shotgun (WGS) entry which is preliminary data.</text>
</comment>
<dbReference type="OrthoDB" id="10366083at2759"/>
<accession>A0A482X7C3</accession>